<dbReference type="PROSITE" id="PS00194">
    <property type="entry name" value="THIOREDOXIN_1"/>
    <property type="match status" value="1"/>
</dbReference>
<proteinExistence type="predicted"/>
<reference evidence="8" key="1">
    <citation type="journal article" date="2013" name="Nature">
        <title>Pan genome of the phytoplankton Emiliania underpins its global distribution.</title>
        <authorList>
            <person name="Read B.A."/>
            <person name="Kegel J."/>
            <person name="Klute M.J."/>
            <person name="Kuo A."/>
            <person name="Lefebvre S.C."/>
            <person name="Maumus F."/>
            <person name="Mayer C."/>
            <person name="Miller J."/>
            <person name="Monier A."/>
            <person name="Salamov A."/>
            <person name="Young J."/>
            <person name="Aguilar M."/>
            <person name="Claverie J.M."/>
            <person name="Frickenhaus S."/>
            <person name="Gonzalez K."/>
            <person name="Herman E.K."/>
            <person name="Lin Y.C."/>
            <person name="Napier J."/>
            <person name="Ogata H."/>
            <person name="Sarno A.F."/>
            <person name="Shmutz J."/>
            <person name="Schroeder D."/>
            <person name="de Vargas C."/>
            <person name="Verret F."/>
            <person name="von Dassow P."/>
            <person name="Valentin K."/>
            <person name="Van de Peer Y."/>
            <person name="Wheeler G."/>
            <person name="Dacks J.B."/>
            <person name="Delwiche C.F."/>
            <person name="Dyhrman S.T."/>
            <person name="Glockner G."/>
            <person name="John U."/>
            <person name="Richards T."/>
            <person name="Worden A.Z."/>
            <person name="Zhang X."/>
            <person name="Grigoriev I.V."/>
            <person name="Allen A.E."/>
            <person name="Bidle K."/>
            <person name="Borodovsky M."/>
            <person name="Bowler C."/>
            <person name="Brownlee C."/>
            <person name="Cock J.M."/>
            <person name="Elias M."/>
            <person name="Gladyshev V.N."/>
            <person name="Groth M."/>
            <person name="Guda C."/>
            <person name="Hadaegh A."/>
            <person name="Iglesias-Rodriguez M.D."/>
            <person name="Jenkins J."/>
            <person name="Jones B.M."/>
            <person name="Lawson T."/>
            <person name="Leese F."/>
            <person name="Lindquist E."/>
            <person name="Lobanov A."/>
            <person name="Lomsadze A."/>
            <person name="Malik S.B."/>
            <person name="Marsh M.E."/>
            <person name="Mackinder L."/>
            <person name="Mock T."/>
            <person name="Mueller-Roeber B."/>
            <person name="Pagarete A."/>
            <person name="Parker M."/>
            <person name="Probert I."/>
            <person name="Quesneville H."/>
            <person name="Raines C."/>
            <person name="Rensing S.A."/>
            <person name="Riano-Pachon D.M."/>
            <person name="Richier S."/>
            <person name="Rokitta S."/>
            <person name="Shiraiwa Y."/>
            <person name="Soanes D.M."/>
            <person name="van der Giezen M."/>
            <person name="Wahlund T.M."/>
            <person name="Williams B."/>
            <person name="Wilson W."/>
            <person name="Wolfe G."/>
            <person name="Wurch L.L."/>
        </authorList>
    </citation>
    <scope>NUCLEOTIDE SEQUENCE</scope>
</reference>
<sequence length="202" mass="22458">MIAGLLQYLLLAHAMVVGSVQLLTRDNWHEHITGRHDWFIMFSQQGCPHCKRLEPMWEAMETRLGAAGEGVRVGRVNVSTDNGIALTFDVERFPTLLLLSADGRAYEFQERRRSLPLLSAFATGGYRNQLSSLAVPTTLRPNEPQWWLLLRSLWKPLKQTVVVAFSIAACLAGGIKLLIYACGIRVPEEAAEGEATNKKKAG</sequence>
<evidence type="ECO:0000256" key="4">
    <source>
        <dbReference type="ARBA" id="ARBA00023136"/>
    </source>
</evidence>
<dbReference type="CDD" id="cd02961">
    <property type="entry name" value="PDI_a_family"/>
    <property type="match status" value="1"/>
</dbReference>
<feature type="domain" description="Thioredoxin" evidence="6">
    <location>
        <begin position="20"/>
        <end position="113"/>
    </location>
</feature>
<keyword evidence="4" id="KW-0472">Membrane</keyword>
<keyword evidence="8" id="KW-1185">Reference proteome</keyword>
<evidence type="ECO:0000256" key="3">
    <source>
        <dbReference type="ARBA" id="ARBA00022989"/>
    </source>
</evidence>
<dbReference type="Proteomes" id="UP000013827">
    <property type="component" value="Unassembled WGS sequence"/>
</dbReference>
<dbReference type="KEGG" id="ehx:EMIHUDRAFT_253171"/>
<dbReference type="InterPro" id="IPR052250">
    <property type="entry name" value="PDI_TMX3"/>
</dbReference>
<dbReference type="EnsemblProtists" id="EOD13796">
    <property type="protein sequence ID" value="EOD13796"/>
    <property type="gene ID" value="EMIHUDRAFT_212299"/>
</dbReference>
<comment type="subcellular location">
    <subcellularLocation>
        <location evidence="1">Endoplasmic reticulum membrane</location>
        <topology evidence="1">Single-pass membrane protein</topology>
    </subcellularLocation>
</comment>
<dbReference type="PANTHER" id="PTHR46426">
    <property type="entry name" value="PROTEIN DISULFIDE-ISOMERASE TMX3"/>
    <property type="match status" value="1"/>
</dbReference>
<dbReference type="STRING" id="2903.R1FIX4"/>
<dbReference type="GO" id="GO:0005789">
    <property type="term" value="C:endoplasmic reticulum membrane"/>
    <property type="evidence" value="ECO:0007669"/>
    <property type="project" value="UniProtKB-SubCell"/>
</dbReference>
<dbReference type="PaxDb" id="2903-EOD13796"/>
<dbReference type="KEGG" id="ehx:EMIHUDRAFT_212299"/>
<dbReference type="RefSeq" id="XP_005785728.1">
    <property type="nucleotide sequence ID" value="XM_005785671.1"/>
</dbReference>
<dbReference type="GeneID" id="17259943"/>
<dbReference type="RefSeq" id="XP_005766225.1">
    <property type="nucleotide sequence ID" value="XM_005766168.1"/>
</dbReference>
<evidence type="ECO:0000313" key="8">
    <source>
        <dbReference type="Proteomes" id="UP000013827"/>
    </source>
</evidence>
<dbReference type="PANTHER" id="PTHR46426:SF1">
    <property type="entry name" value="PROTEIN DISULFIDE-ISOMERASE TMX3"/>
    <property type="match status" value="1"/>
</dbReference>
<reference evidence="7" key="2">
    <citation type="submission" date="2024-10" db="UniProtKB">
        <authorList>
            <consortium name="EnsemblProtists"/>
        </authorList>
    </citation>
    <scope>IDENTIFICATION</scope>
</reference>
<dbReference type="InterPro" id="IPR013766">
    <property type="entry name" value="Thioredoxin_domain"/>
</dbReference>
<dbReference type="EnsemblProtists" id="EOD33299">
    <property type="protein sequence ID" value="EOD33299"/>
    <property type="gene ID" value="EMIHUDRAFT_253171"/>
</dbReference>
<protein>
    <recommendedName>
        <fullName evidence="6">Thioredoxin domain-containing protein</fullName>
    </recommendedName>
</protein>
<name>A0A0D3KC14_EMIH1</name>
<dbReference type="Gene3D" id="3.40.30.10">
    <property type="entry name" value="Glutaredoxin"/>
    <property type="match status" value="1"/>
</dbReference>
<dbReference type="GeneID" id="17278570"/>
<comment type="function">
    <text evidence="5">Probable disulfide isomerase, which participates in the folding of proteins containing disulfide bonds. May act as a dithiol oxidase. Acts as a regulator of endoplasmic reticulum-mitochondria contact sites via its ability to regulate redox signals.</text>
</comment>
<accession>A0A0D3KC14</accession>
<organism evidence="7 8">
    <name type="scientific">Emiliania huxleyi (strain CCMP1516)</name>
    <dbReference type="NCBI Taxonomy" id="280463"/>
    <lineage>
        <taxon>Eukaryota</taxon>
        <taxon>Haptista</taxon>
        <taxon>Haptophyta</taxon>
        <taxon>Prymnesiophyceae</taxon>
        <taxon>Isochrysidales</taxon>
        <taxon>Noelaerhabdaceae</taxon>
        <taxon>Emiliania</taxon>
    </lineage>
</organism>
<evidence type="ECO:0000256" key="2">
    <source>
        <dbReference type="ARBA" id="ARBA00022692"/>
    </source>
</evidence>
<dbReference type="SUPFAM" id="SSF52833">
    <property type="entry name" value="Thioredoxin-like"/>
    <property type="match status" value="1"/>
</dbReference>
<evidence type="ECO:0000259" key="6">
    <source>
        <dbReference type="Pfam" id="PF00085"/>
    </source>
</evidence>
<evidence type="ECO:0000256" key="5">
    <source>
        <dbReference type="ARBA" id="ARBA00045246"/>
    </source>
</evidence>
<dbReference type="InterPro" id="IPR036249">
    <property type="entry name" value="Thioredoxin-like_sf"/>
</dbReference>
<keyword evidence="3" id="KW-1133">Transmembrane helix</keyword>
<evidence type="ECO:0000313" key="7">
    <source>
        <dbReference type="EnsemblProtists" id="EOD33299"/>
    </source>
</evidence>
<dbReference type="Pfam" id="PF00085">
    <property type="entry name" value="Thioredoxin"/>
    <property type="match status" value="1"/>
</dbReference>
<dbReference type="InterPro" id="IPR017937">
    <property type="entry name" value="Thioredoxin_CS"/>
</dbReference>
<dbReference type="HOGENOM" id="CLU_1356872_0_0_1"/>
<evidence type="ECO:0000256" key="1">
    <source>
        <dbReference type="ARBA" id="ARBA00004389"/>
    </source>
</evidence>
<keyword evidence="2" id="KW-0812">Transmembrane</keyword>
<dbReference type="AlphaFoldDB" id="A0A0D3KC14"/>